<dbReference type="Pfam" id="PF13401">
    <property type="entry name" value="AAA_22"/>
    <property type="match status" value="1"/>
</dbReference>
<protein>
    <recommendedName>
        <fullName evidence="1">ORC1/DEAH AAA+ ATPase domain-containing protein</fullName>
    </recommendedName>
</protein>
<dbReference type="AlphaFoldDB" id="A0A809RVN1"/>
<evidence type="ECO:0000259" key="1">
    <source>
        <dbReference type="Pfam" id="PF13401"/>
    </source>
</evidence>
<dbReference type="KEGG" id="ddz:DSYM_11560"/>
<organism evidence="2 3">
    <name type="scientific">Candidatus Desulfobacillus denitrificans</name>
    <dbReference type="NCBI Taxonomy" id="2608985"/>
    <lineage>
        <taxon>Bacteria</taxon>
        <taxon>Pseudomonadati</taxon>
        <taxon>Pseudomonadota</taxon>
        <taxon>Betaproteobacteria</taxon>
        <taxon>Candidatus Desulfobacillus</taxon>
    </lineage>
</organism>
<proteinExistence type="predicted"/>
<dbReference type="Gene3D" id="1.10.1180.10">
    <property type="entry name" value="B transposition protein, C-terminal domain"/>
    <property type="match status" value="1"/>
</dbReference>
<dbReference type="Proteomes" id="UP000662914">
    <property type="component" value="Chromosome"/>
</dbReference>
<sequence>MIAEIKPLKDGFSAEDLGTLERVDKRLAGGFTLERLQVVTGIPQTHLRTLLKRQPSDYRNPSRRDRDALSALAAWLVDEEAARPAKPRANTKTFKRIYDLIEWAHSEREIIAITGGVGIGKTEAARAYVEDHPRMYKTPGAVFVKFGKIDGNPTRALARIRSALTELQGGRQGAAMDDIVSTLRDGDCLILDECNYLGNAVDITRDIYDETGVPIVMVGNPGFSGAVWNKRDTWDAQANRTMRFDFPSTTEADVDAFLAWKGITGAPMRKAAVQIAARPGSGGGLRSLAKLLQLTGRDDAAPSAAELIETARQVGRL</sequence>
<gene>
    <name evidence="2" type="ORF">DSYM_11560</name>
</gene>
<dbReference type="InterPro" id="IPR027417">
    <property type="entry name" value="P-loop_NTPase"/>
</dbReference>
<dbReference type="GO" id="GO:0006313">
    <property type="term" value="P:DNA transposition"/>
    <property type="evidence" value="ECO:0007669"/>
    <property type="project" value="InterPro"/>
</dbReference>
<evidence type="ECO:0000313" key="2">
    <source>
        <dbReference type="EMBL" id="BBO20457.1"/>
    </source>
</evidence>
<accession>A0A809RVN1</accession>
<dbReference type="InterPro" id="IPR049945">
    <property type="entry name" value="AAA_22"/>
</dbReference>
<dbReference type="EMBL" id="AP021857">
    <property type="protein sequence ID" value="BBO20457.1"/>
    <property type="molecule type" value="Genomic_DNA"/>
</dbReference>
<dbReference type="Gene3D" id="3.40.50.300">
    <property type="entry name" value="P-loop containing nucleotide triphosphate hydrolases"/>
    <property type="match status" value="1"/>
</dbReference>
<reference evidence="2" key="1">
    <citation type="journal article" name="DNA Res.">
        <title>The physiological potential of anammox bacteria as revealed by their core genome structure.</title>
        <authorList>
            <person name="Okubo T."/>
            <person name="Toyoda A."/>
            <person name="Fukuhara K."/>
            <person name="Uchiyama I."/>
            <person name="Harigaya Y."/>
            <person name="Kuroiwa M."/>
            <person name="Suzuki T."/>
            <person name="Murakami Y."/>
            <person name="Suwa Y."/>
            <person name="Takami H."/>
        </authorList>
    </citation>
    <scope>NUCLEOTIDE SEQUENCE</scope>
    <source>
        <strain evidence="2">317325-3</strain>
    </source>
</reference>
<dbReference type="GO" id="GO:0003677">
    <property type="term" value="F:DNA binding"/>
    <property type="evidence" value="ECO:0007669"/>
    <property type="project" value="InterPro"/>
</dbReference>
<feature type="domain" description="ORC1/DEAH AAA+ ATPase" evidence="1">
    <location>
        <begin position="106"/>
        <end position="224"/>
    </location>
</feature>
<name>A0A809RVN1_9PROT</name>
<dbReference type="SUPFAM" id="SSF52540">
    <property type="entry name" value="P-loop containing nucleoside triphosphate hydrolases"/>
    <property type="match status" value="1"/>
</dbReference>
<evidence type="ECO:0000313" key="3">
    <source>
        <dbReference type="Proteomes" id="UP000662914"/>
    </source>
</evidence>
<dbReference type="InterPro" id="IPR036733">
    <property type="entry name" value="B_transposit_C_sf"/>
</dbReference>
<dbReference type="GO" id="GO:0016887">
    <property type="term" value="F:ATP hydrolysis activity"/>
    <property type="evidence" value="ECO:0007669"/>
    <property type="project" value="InterPro"/>
</dbReference>